<dbReference type="InterPro" id="IPR025411">
    <property type="entry name" value="DUF4136"/>
</dbReference>
<dbReference type="Gene3D" id="3.30.160.670">
    <property type="match status" value="1"/>
</dbReference>
<feature type="domain" description="DUF4136" evidence="1">
    <location>
        <begin position="35"/>
        <end position="212"/>
    </location>
</feature>
<sequence length="215" mass="24381">MTHNFKSWILLGLLSISIGSCIPAEPTYVDELDIVYTNHNQDFDFTGQETYSLPDKVIKITTELVGGEPGYEPEFLDPVYSTTIINSLRSNMNALGYREVDKSANPDLILLPSALQTDQLYIYYDWWYWSWWYPGWGPGWGWYYPGYYPPQVSRIRTGTVFIQMVNPAGQSPADKVPVQWSAIVNGLLEGSKDQVATRITNGIDQAFSQSPYLAN</sequence>
<evidence type="ECO:0000313" key="2">
    <source>
        <dbReference type="EMBL" id="MCS5489989.1"/>
    </source>
</evidence>
<gene>
    <name evidence="2" type="ORF">NY014_06085</name>
</gene>
<evidence type="ECO:0000259" key="1">
    <source>
        <dbReference type="Pfam" id="PF13590"/>
    </source>
</evidence>
<evidence type="ECO:0000313" key="3">
    <source>
        <dbReference type="Proteomes" id="UP001206788"/>
    </source>
</evidence>
<name>A0ABT2G465_9BACT</name>
<protein>
    <submittedName>
        <fullName evidence="2">DUF4136 domain-containing protein</fullName>
    </submittedName>
</protein>
<dbReference type="EMBL" id="JANWGH010000001">
    <property type="protein sequence ID" value="MCS5489989.1"/>
    <property type="molecule type" value="Genomic_DNA"/>
</dbReference>
<keyword evidence="3" id="KW-1185">Reference proteome</keyword>
<dbReference type="PROSITE" id="PS51257">
    <property type="entry name" value="PROKAR_LIPOPROTEIN"/>
    <property type="match status" value="1"/>
</dbReference>
<dbReference type="Proteomes" id="UP001206788">
    <property type="component" value="Unassembled WGS sequence"/>
</dbReference>
<accession>A0ABT2G465</accession>
<proteinExistence type="predicted"/>
<dbReference type="Pfam" id="PF13590">
    <property type="entry name" value="DUF4136"/>
    <property type="match status" value="1"/>
</dbReference>
<reference evidence="2 3" key="1">
    <citation type="submission" date="2022-08" db="EMBL/GenBank/DDBJ databases">
        <title>Algoriphagus sp. CAU 1643 isolated from mud.</title>
        <authorList>
            <person name="Kim W."/>
        </authorList>
    </citation>
    <scope>NUCLEOTIDE SEQUENCE [LARGE SCALE GENOMIC DNA]</scope>
    <source>
        <strain evidence="2 3">CAU 1643</strain>
    </source>
</reference>
<organism evidence="2 3">
    <name type="scientific">Algoriphagus limi</name>
    <dbReference type="NCBI Taxonomy" id="2975273"/>
    <lineage>
        <taxon>Bacteria</taxon>
        <taxon>Pseudomonadati</taxon>
        <taxon>Bacteroidota</taxon>
        <taxon>Cytophagia</taxon>
        <taxon>Cytophagales</taxon>
        <taxon>Cyclobacteriaceae</taxon>
        <taxon>Algoriphagus</taxon>
    </lineage>
</organism>
<comment type="caution">
    <text evidence="2">The sequence shown here is derived from an EMBL/GenBank/DDBJ whole genome shotgun (WGS) entry which is preliminary data.</text>
</comment>
<dbReference type="RefSeq" id="WP_259413669.1">
    <property type="nucleotide sequence ID" value="NZ_JANWGH010000001.1"/>
</dbReference>